<dbReference type="KEGG" id="lck:HN018_23710"/>
<proteinExistence type="inferred from homology"/>
<dbReference type="RefSeq" id="WP_171833831.1">
    <property type="nucleotide sequence ID" value="NZ_CP053709.1"/>
</dbReference>
<protein>
    <submittedName>
        <fullName evidence="4">Recombinase family protein</fullName>
    </submittedName>
</protein>
<evidence type="ECO:0000259" key="3">
    <source>
        <dbReference type="Pfam" id="PF02796"/>
    </source>
</evidence>
<dbReference type="SUPFAM" id="SSF46689">
    <property type="entry name" value="Homeodomain-like"/>
    <property type="match status" value="1"/>
</dbReference>
<dbReference type="AlphaFoldDB" id="A0A6M8HXE7"/>
<dbReference type="Gene3D" id="3.40.50.1390">
    <property type="entry name" value="Resolvase, N-terminal catalytic domain"/>
    <property type="match status" value="1"/>
</dbReference>
<accession>A0A6M8HXE7</accession>
<dbReference type="Gene3D" id="1.10.10.60">
    <property type="entry name" value="Homeodomain-like"/>
    <property type="match status" value="1"/>
</dbReference>
<dbReference type="InterPro" id="IPR009057">
    <property type="entry name" value="Homeodomain-like_sf"/>
</dbReference>
<dbReference type="InterPro" id="IPR006119">
    <property type="entry name" value="Resolv_N"/>
</dbReference>
<feature type="domain" description="Resolvase/invertase-type recombinase catalytic" evidence="2">
    <location>
        <begin position="3"/>
        <end position="76"/>
    </location>
</feature>
<evidence type="ECO:0000313" key="4">
    <source>
        <dbReference type="EMBL" id="QKE93193.1"/>
    </source>
</evidence>
<evidence type="ECO:0000259" key="2">
    <source>
        <dbReference type="Pfam" id="PF00239"/>
    </source>
</evidence>
<dbReference type="EMBL" id="CP053709">
    <property type="protein sequence ID" value="QKE93193.1"/>
    <property type="molecule type" value="Genomic_DNA"/>
</dbReference>
<dbReference type="GO" id="GO:0003677">
    <property type="term" value="F:DNA binding"/>
    <property type="evidence" value="ECO:0007669"/>
    <property type="project" value="InterPro"/>
</dbReference>
<feature type="domain" description="Resolvase HTH" evidence="3">
    <location>
        <begin position="105"/>
        <end position="143"/>
    </location>
</feature>
<dbReference type="InterPro" id="IPR006120">
    <property type="entry name" value="Resolvase_HTH_dom"/>
</dbReference>
<name>A0A6M8HXE7_9PROT</name>
<comment type="similarity">
    <text evidence="1">Belongs to the site-specific recombinase resolvase family.</text>
</comment>
<dbReference type="GO" id="GO:0000150">
    <property type="term" value="F:DNA strand exchange activity"/>
    <property type="evidence" value="ECO:0007669"/>
    <property type="project" value="InterPro"/>
</dbReference>
<organism evidence="4 5">
    <name type="scientific">Lichenicola cladoniae</name>
    <dbReference type="NCBI Taxonomy" id="1484109"/>
    <lineage>
        <taxon>Bacteria</taxon>
        <taxon>Pseudomonadati</taxon>
        <taxon>Pseudomonadota</taxon>
        <taxon>Alphaproteobacteria</taxon>
        <taxon>Acetobacterales</taxon>
        <taxon>Acetobacteraceae</taxon>
        <taxon>Lichenicola</taxon>
    </lineage>
</organism>
<dbReference type="Pfam" id="PF00239">
    <property type="entry name" value="Resolvase"/>
    <property type="match status" value="1"/>
</dbReference>
<sequence>MTRRPVLRGIVKMTGGDIVLVIVALNRLGRPLGRVLRSLSRFRAAGVHIRCLEEGIDIDTTPEGRAQARVVDALSSCMDRWEGLRAQHRGDTMAERRIRPGVQPKLANSSPDQIMAMLGRPGASRASVARELGVGRTTLYRYLGRASATTEARDDVGRSRQSSD</sequence>
<gene>
    <name evidence="4" type="ORF">HN018_23710</name>
</gene>
<dbReference type="Pfam" id="PF02796">
    <property type="entry name" value="HTH_7"/>
    <property type="match status" value="1"/>
</dbReference>
<geneLocation type="plasmid" evidence="4 5">
    <name>unnamed1</name>
</geneLocation>
<evidence type="ECO:0000256" key="1">
    <source>
        <dbReference type="ARBA" id="ARBA00009913"/>
    </source>
</evidence>
<dbReference type="InterPro" id="IPR036162">
    <property type="entry name" value="Resolvase-like_N_sf"/>
</dbReference>
<reference evidence="4 5" key="1">
    <citation type="journal article" date="2014" name="World J. Microbiol. Biotechnol.">
        <title>Biodiversity and physiological characteristics of Antarctic and Arctic lichens-associated bacteria.</title>
        <authorList>
            <person name="Lee Y.M."/>
            <person name="Kim E.H."/>
            <person name="Lee H.K."/>
            <person name="Hong S.G."/>
        </authorList>
    </citation>
    <scope>NUCLEOTIDE SEQUENCE [LARGE SCALE GENOMIC DNA]</scope>
    <source>
        <strain evidence="4 5">PAMC 26569</strain>
        <plasmid evidence="4">unnamed1</plasmid>
    </source>
</reference>
<dbReference type="Proteomes" id="UP000500767">
    <property type="component" value="Plasmid unnamed1"/>
</dbReference>
<evidence type="ECO:0000313" key="5">
    <source>
        <dbReference type="Proteomes" id="UP000500767"/>
    </source>
</evidence>
<keyword evidence="4" id="KW-0614">Plasmid</keyword>
<keyword evidence="5" id="KW-1185">Reference proteome</keyword>
<dbReference type="SUPFAM" id="SSF53041">
    <property type="entry name" value="Resolvase-like"/>
    <property type="match status" value="1"/>
</dbReference>